<keyword evidence="3" id="KW-0812">Transmembrane</keyword>
<dbReference type="PANTHER" id="PTHR22702:SF1">
    <property type="entry name" value="PROTEASE-ASSOCIATED DOMAIN-CONTAINING PROTEIN 1"/>
    <property type="match status" value="1"/>
</dbReference>
<evidence type="ECO:0000256" key="3">
    <source>
        <dbReference type="SAM" id="Phobius"/>
    </source>
</evidence>
<feature type="chain" id="PRO_5047391725" description="PA domain-containing protein" evidence="4">
    <location>
        <begin position="31"/>
        <end position="261"/>
    </location>
</feature>
<proteinExistence type="predicted"/>
<dbReference type="SUPFAM" id="SSF52025">
    <property type="entry name" value="PA domain"/>
    <property type="match status" value="1"/>
</dbReference>
<reference evidence="6 7" key="1">
    <citation type="submission" date="2023-05" db="EMBL/GenBank/DDBJ databases">
        <title>A 100% complete, gapless, phased diploid assembly of the Scenedesmus obliquus UTEX 3031 genome.</title>
        <authorList>
            <person name="Biondi T.C."/>
            <person name="Hanschen E.R."/>
            <person name="Kwon T."/>
            <person name="Eng W."/>
            <person name="Kruse C.P.S."/>
            <person name="Koehler S.I."/>
            <person name="Kunde Y."/>
            <person name="Gleasner C.D."/>
            <person name="You Mak K.T."/>
            <person name="Polle J."/>
            <person name="Hovde B.T."/>
            <person name="Starkenburg S.R."/>
        </authorList>
    </citation>
    <scope>NUCLEOTIDE SEQUENCE [LARGE SCALE GENOMIC DNA]</scope>
    <source>
        <strain evidence="6 7">DOE0152z</strain>
    </source>
</reference>
<keyword evidence="7" id="KW-1185">Reference proteome</keyword>
<evidence type="ECO:0000256" key="2">
    <source>
        <dbReference type="ARBA" id="ARBA00023180"/>
    </source>
</evidence>
<evidence type="ECO:0000256" key="1">
    <source>
        <dbReference type="ARBA" id="ARBA00022729"/>
    </source>
</evidence>
<keyword evidence="3" id="KW-1133">Transmembrane helix</keyword>
<evidence type="ECO:0000313" key="6">
    <source>
        <dbReference type="EMBL" id="WIA11715.1"/>
    </source>
</evidence>
<accession>A0ABY8TRK2</accession>
<evidence type="ECO:0000256" key="4">
    <source>
        <dbReference type="SAM" id="SignalP"/>
    </source>
</evidence>
<evidence type="ECO:0000259" key="5">
    <source>
        <dbReference type="Pfam" id="PF02225"/>
    </source>
</evidence>
<dbReference type="EMBL" id="CP126210">
    <property type="protein sequence ID" value="WIA11715.1"/>
    <property type="molecule type" value="Genomic_DNA"/>
</dbReference>
<dbReference type="Gene3D" id="3.50.30.30">
    <property type="match status" value="1"/>
</dbReference>
<dbReference type="Proteomes" id="UP001244341">
    <property type="component" value="Chromosome 3b"/>
</dbReference>
<feature type="transmembrane region" description="Helical" evidence="3">
    <location>
        <begin position="178"/>
        <end position="202"/>
    </location>
</feature>
<feature type="domain" description="PA" evidence="5">
    <location>
        <begin position="72"/>
        <end position="155"/>
    </location>
</feature>
<dbReference type="PROSITE" id="PS51257">
    <property type="entry name" value="PROKAR_LIPOPROTEIN"/>
    <property type="match status" value="1"/>
</dbReference>
<keyword evidence="2" id="KW-0325">Glycoprotein</keyword>
<keyword evidence="1 4" id="KW-0732">Signal</keyword>
<feature type="signal peptide" evidence="4">
    <location>
        <begin position="1"/>
        <end position="30"/>
    </location>
</feature>
<sequence length="261" mass="28321">MAMQLRNTWRLQRTALLWLLLAVACLHIQAQVLGDVFIYTNNYTFDPFPDLPADFGPEVPDEGIDGLLRVADPEDACSPFTFSDTSQTWVALISRSQQLHPTNCTFDVKVRYAEAAGAAAAIVYDDVYEALIIMSKPRDHPEPGIPAVFVSEKAGIIMRRLLTPGQSRVRIVPVSGSAWMSLVMSAFLGFLALTVVLAAFYVMRSWSGWLGRGRYGRRGPQELGGGPGYGGVAQQQPIPAGLPACAIRALPVMRGVLGAVS</sequence>
<dbReference type="Pfam" id="PF02225">
    <property type="entry name" value="PA"/>
    <property type="match status" value="1"/>
</dbReference>
<keyword evidence="3" id="KW-0472">Membrane</keyword>
<gene>
    <name evidence="6" type="ORF">OEZ85_011811</name>
</gene>
<dbReference type="InterPro" id="IPR046450">
    <property type="entry name" value="PA_dom_sf"/>
</dbReference>
<organism evidence="6 7">
    <name type="scientific">Tetradesmus obliquus</name>
    <name type="common">Green alga</name>
    <name type="synonym">Acutodesmus obliquus</name>
    <dbReference type="NCBI Taxonomy" id="3088"/>
    <lineage>
        <taxon>Eukaryota</taxon>
        <taxon>Viridiplantae</taxon>
        <taxon>Chlorophyta</taxon>
        <taxon>core chlorophytes</taxon>
        <taxon>Chlorophyceae</taxon>
        <taxon>CS clade</taxon>
        <taxon>Sphaeropleales</taxon>
        <taxon>Scenedesmaceae</taxon>
        <taxon>Tetradesmus</taxon>
    </lineage>
</organism>
<protein>
    <recommendedName>
        <fullName evidence="5">PA domain-containing protein</fullName>
    </recommendedName>
</protein>
<name>A0ABY8TRK2_TETOB</name>
<dbReference type="InterPro" id="IPR003137">
    <property type="entry name" value="PA_domain"/>
</dbReference>
<evidence type="ECO:0000313" key="7">
    <source>
        <dbReference type="Proteomes" id="UP001244341"/>
    </source>
</evidence>
<dbReference type="PANTHER" id="PTHR22702">
    <property type="entry name" value="PROTEASE-ASSOCIATED DOMAIN-CONTAINING PROTEIN"/>
    <property type="match status" value="1"/>
</dbReference>